<dbReference type="Gene3D" id="3.40.50.850">
    <property type="entry name" value="Isochorismatase-like"/>
    <property type="match status" value="1"/>
</dbReference>
<gene>
    <name evidence="9" type="ORF">BBO_02665</name>
</gene>
<protein>
    <recommendedName>
        <fullName evidence="6">nicotinamidase</fullName>
        <ecNumber evidence="6">3.5.1.19</ecNumber>
    </recommendedName>
    <alternativeName>
        <fullName evidence="7">Nicotinamide deamidase</fullName>
    </alternativeName>
</protein>
<evidence type="ECO:0000256" key="1">
    <source>
        <dbReference type="ARBA" id="ARBA00006336"/>
    </source>
</evidence>
<evidence type="ECO:0000313" key="9">
    <source>
        <dbReference type="EMBL" id="OAA47210.1"/>
    </source>
</evidence>
<dbReference type="InterPro" id="IPR000868">
    <property type="entry name" value="Isochorismatase-like_dom"/>
</dbReference>
<organism evidence="9 10">
    <name type="scientific">Beauveria brongniartii RCEF 3172</name>
    <dbReference type="NCBI Taxonomy" id="1081107"/>
    <lineage>
        <taxon>Eukaryota</taxon>
        <taxon>Fungi</taxon>
        <taxon>Dikarya</taxon>
        <taxon>Ascomycota</taxon>
        <taxon>Pezizomycotina</taxon>
        <taxon>Sordariomycetes</taxon>
        <taxon>Hypocreomycetidae</taxon>
        <taxon>Hypocreales</taxon>
        <taxon>Cordycipitaceae</taxon>
        <taxon>Beauveria</taxon>
        <taxon>Beauveria brongniartii</taxon>
    </lineage>
</organism>
<evidence type="ECO:0000256" key="6">
    <source>
        <dbReference type="ARBA" id="ARBA00039017"/>
    </source>
</evidence>
<dbReference type="InterPro" id="IPR052347">
    <property type="entry name" value="Isochorismatase_Nicotinamidase"/>
</dbReference>
<evidence type="ECO:0000256" key="3">
    <source>
        <dbReference type="ARBA" id="ARBA00022723"/>
    </source>
</evidence>
<evidence type="ECO:0000256" key="5">
    <source>
        <dbReference type="ARBA" id="ARBA00037900"/>
    </source>
</evidence>
<dbReference type="InterPro" id="IPR036380">
    <property type="entry name" value="Isochorismatase-like_sf"/>
</dbReference>
<dbReference type="GO" id="GO:0046872">
    <property type="term" value="F:metal ion binding"/>
    <property type="evidence" value="ECO:0007669"/>
    <property type="project" value="UniProtKB-KW"/>
</dbReference>
<dbReference type="GO" id="GO:0019363">
    <property type="term" value="P:pyridine nucleotide biosynthetic process"/>
    <property type="evidence" value="ECO:0007669"/>
    <property type="project" value="UniProtKB-KW"/>
</dbReference>
<dbReference type="PANTHER" id="PTHR11080">
    <property type="entry name" value="PYRAZINAMIDASE/NICOTINAMIDASE"/>
    <property type="match status" value="1"/>
</dbReference>
<evidence type="ECO:0000313" key="10">
    <source>
        <dbReference type="Proteomes" id="UP000076863"/>
    </source>
</evidence>
<dbReference type="OrthoDB" id="3341310at2759"/>
<keyword evidence="2" id="KW-0662">Pyridine nucleotide biosynthesis</keyword>
<dbReference type="Proteomes" id="UP000076863">
    <property type="component" value="Unassembled WGS sequence"/>
</dbReference>
<evidence type="ECO:0000256" key="2">
    <source>
        <dbReference type="ARBA" id="ARBA00022642"/>
    </source>
</evidence>
<comment type="caution">
    <text evidence="9">The sequence shown here is derived from an EMBL/GenBank/DDBJ whole genome shotgun (WGS) entry which is preliminary data.</text>
</comment>
<evidence type="ECO:0000256" key="4">
    <source>
        <dbReference type="ARBA" id="ARBA00022801"/>
    </source>
</evidence>
<dbReference type="Pfam" id="PF00857">
    <property type="entry name" value="Isochorismatase"/>
    <property type="match status" value="1"/>
</dbReference>
<reference evidence="9 10" key="1">
    <citation type="journal article" date="2016" name="Genome Biol. Evol.">
        <title>Divergent and convergent evolution of fungal pathogenicity.</title>
        <authorList>
            <person name="Shang Y."/>
            <person name="Xiao G."/>
            <person name="Zheng P."/>
            <person name="Cen K."/>
            <person name="Zhan S."/>
            <person name="Wang C."/>
        </authorList>
    </citation>
    <scope>NUCLEOTIDE SEQUENCE [LARGE SCALE GENOMIC DNA]</scope>
    <source>
        <strain evidence="9 10">RCEF 3172</strain>
    </source>
</reference>
<dbReference type="GO" id="GO:0008936">
    <property type="term" value="F:nicotinamidase activity"/>
    <property type="evidence" value="ECO:0007669"/>
    <property type="project" value="UniProtKB-EC"/>
</dbReference>
<dbReference type="AlphaFoldDB" id="A0A162LYR6"/>
<feature type="domain" description="Isochorismatase-like" evidence="8">
    <location>
        <begin position="7"/>
        <end position="222"/>
    </location>
</feature>
<comment type="similarity">
    <text evidence="1">Belongs to the isochorismatase family.</text>
</comment>
<comment type="pathway">
    <text evidence="5">Cofactor biosynthesis; nicotinate biosynthesis; nicotinate from nicotinamide: step 1/1.</text>
</comment>
<name>A0A162LYR6_9HYPO</name>
<keyword evidence="4" id="KW-0378">Hydrolase</keyword>
<dbReference type="EC" id="3.5.1.19" evidence="6"/>
<dbReference type="EMBL" id="AZHA01000006">
    <property type="protein sequence ID" value="OAA47210.1"/>
    <property type="molecule type" value="Genomic_DNA"/>
</dbReference>
<sequence length="236" mass="25371">MAAFIPALIVVDLQEDFCPPNGSLAVQDGRSITPIINTLLRLPFALKIATRDWHPPSHVSFAATHPGSSPFTSTYTITHSSASSSSSPSGGIPRQYTTTLWPTHCIAQTPGAQLIPELDAARLHRVLDKGTRADREMYSAFWDPFGESDSGLAGLLRDAGVTHVYVVGLAFDYCVRATAEHAAEAGFTTVVLEDATKAVFPDKWNHVVAELQSKGVHVVSSTSSEVQKVKSLVTSR</sequence>
<keyword evidence="3" id="KW-0479">Metal-binding</keyword>
<keyword evidence="10" id="KW-1185">Reference proteome</keyword>
<proteinExistence type="inferred from homology"/>
<evidence type="ECO:0000256" key="7">
    <source>
        <dbReference type="ARBA" id="ARBA00043224"/>
    </source>
</evidence>
<dbReference type="SUPFAM" id="SSF52499">
    <property type="entry name" value="Isochorismatase-like hydrolases"/>
    <property type="match status" value="1"/>
</dbReference>
<dbReference type="PANTHER" id="PTHR11080:SF2">
    <property type="entry name" value="LD05707P"/>
    <property type="match status" value="1"/>
</dbReference>
<accession>A0A162LYR6</accession>
<evidence type="ECO:0000259" key="8">
    <source>
        <dbReference type="Pfam" id="PF00857"/>
    </source>
</evidence>
<dbReference type="CDD" id="cd01011">
    <property type="entry name" value="nicotinamidase"/>
    <property type="match status" value="1"/>
</dbReference>